<evidence type="ECO:0000313" key="2">
    <source>
        <dbReference type="EMBL" id="KAE9605524.1"/>
    </source>
</evidence>
<comment type="caution">
    <text evidence="2">The sequence shown here is derived from an EMBL/GenBank/DDBJ whole genome shotgun (WGS) entry which is preliminary data.</text>
</comment>
<dbReference type="InterPro" id="IPR012870">
    <property type="entry name" value="DUF1666"/>
</dbReference>
<keyword evidence="3" id="KW-1185">Reference proteome</keyword>
<gene>
    <name evidence="2" type="ORF">Lalb_Chr10g0098261</name>
</gene>
<proteinExistence type="predicted"/>
<evidence type="ECO:0000313" key="3">
    <source>
        <dbReference type="Proteomes" id="UP000447434"/>
    </source>
</evidence>
<dbReference type="OrthoDB" id="772197at2759"/>
<sequence length="611" mass="70371">MQKKKLPKPESQTDDDDVLEGSGEREGDKESSVFMDTVSDVPDDSEILEGEKECFIFKEIHTDVHEDNEKTEVYTECSISKENTHEDGVERRKEGESVYMNSDSSNSVFYDYEEKSEVENEGYVFIETNSNVHIDCKKNVEDETEKHVFVGNGCDAQHGSISIKQQEEEETGDHVHEDTKNVEEVERESFVFVVHEDDKKIDEEKEEGPIFVETNTATTTSMCQYMSGKDVISGFIEQPTAMSFSFREFFMSPSVSPVSNNACVITDIIHNKVFPEIDTEKNLIALEEKEKLFQFKSNGFVESDSESESESSTSSGLIWGNKFEDSFGYQFLAGNEGFESELFKLVMKDERTEVVVEEKQFSCSGKVSADTYIEMESGVEELKSLNGYSFRDEDQHEGSYNEEVTYMNQKSEESRWEEKLCESEHDEENEKDYEWEHDDLVGQLKMELKNARQGGLATILEEEENEEEEDLEVESPKVVLDLKPLKIEEKLEYKEQVDEIEHVYRSYAEKMKKLDILNYQTMHALGLLQLKDPLKLISVPTIQGAKPLISQNVWPCKASKNTSDPILKIVNELHRDLELVYIGQVCLSWEILCWQHKKAQELQQFHSQGYR</sequence>
<dbReference type="PANTHER" id="PTHR46741:SF4">
    <property type="entry name" value="FINGER FYVE DOMAIN PROTEIN, PUTATIVE (DUF1666)-RELATED"/>
    <property type="match status" value="1"/>
</dbReference>
<evidence type="ECO:0000256" key="1">
    <source>
        <dbReference type="SAM" id="MobiDB-lite"/>
    </source>
</evidence>
<dbReference type="Pfam" id="PF07891">
    <property type="entry name" value="DUF1666"/>
    <property type="match status" value="1"/>
</dbReference>
<dbReference type="PANTHER" id="PTHR46741">
    <property type="entry name" value="OS09G0413600 PROTEIN"/>
    <property type="match status" value="1"/>
</dbReference>
<protein>
    <submittedName>
        <fullName evidence="2">Putative ribosomal protein L34Ae</fullName>
    </submittedName>
</protein>
<dbReference type="Proteomes" id="UP000447434">
    <property type="component" value="Chromosome 10"/>
</dbReference>
<dbReference type="AlphaFoldDB" id="A0A6A4PW67"/>
<name>A0A6A4PW67_LUPAL</name>
<organism evidence="2 3">
    <name type="scientific">Lupinus albus</name>
    <name type="common">White lupine</name>
    <name type="synonym">Lupinus termis</name>
    <dbReference type="NCBI Taxonomy" id="3870"/>
    <lineage>
        <taxon>Eukaryota</taxon>
        <taxon>Viridiplantae</taxon>
        <taxon>Streptophyta</taxon>
        <taxon>Embryophyta</taxon>
        <taxon>Tracheophyta</taxon>
        <taxon>Spermatophyta</taxon>
        <taxon>Magnoliopsida</taxon>
        <taxon>eudicotyledons</taxon>
        <taxon>Gunneridae</taxon>
        <taxon>Pentapetalae</taxon>
        <taxon>rosids</taxon>
        <taxon>fabids</taxon>
        <taxon>Fabales</taxon>
        <taxon>Fabaceae</taxon>
        <taxon>Papilionoideae</taxon>
        <taxon>50 kb inversion clade</taxon>
        <taxon>genistoids sensu lato</taxon>
        <taxon>core genistoids</taxon>
        <taxon>Genisteae</taxon>
        <taxon>Lupinus</taxon>
    </lineage>
</organism>
<reference evidence="3" key="1">
    <citation type="journal article" date="2020" name="Nat. Commun.">
        <title>Genome sequence of the cluster root forming white lupin.</title>
        <authorList>
            <person name="Hufnagel B."/>
            <person name="Marques A."/>
            <person name="Soriano A."/>
            <person name="Marques L."/>
            <person name="Divol F."/>
            <person name="Doumas P."/>
            <person name="Sallet E."/>
            <person name="Mancinotti D."/>
            <person name="Carrere S."/>
            <person name="Marande W."/>
            <person name="Arribat S."/>
            <person name="Keller J."/>
            <person name="Huneau C."/>
            <person name="Blein T."/>
            <person name="Aime D."/>
            <person name="Laguerre M."/>
            <person name="Taylor J."/>
            <person name="Schubert V."/>
            <person name="Nelson M."/>
            <person name="Geu-Flores F."/>
            <person name="Crespi M."/>
            <person name="Gallardo-Guerrero K."/>
            <person name="Delaux P.-M."/>
            <person name="Salse J."/>
            <person name="Berges H."/>
            <person name="Guyot R."/>
            <person name="Gouzy J."/>
            <person name="Peret B."/>
        </authorList>
    </citation>
    <scope>NUCLEOTIDE SEQUENCE [LARGE SCALE GENOMIC DNA]</scope>
    <source>
        <strain evidence="3">cv. Amiga</strain>
    </source>
</reference>
<keyword evidence="2" id="KW-0687">Ribonucleoprotein</keyword>
<feature type="region of interest" description="Disordered" evidence="1">
    <location>
        <begin position="1"/>
        <end position="45"/>
    </location>
</feature>
<keyword evidence="2" id="KW-0689">Ribosomal protein</keyword>
<dbReference type="GO" id="GO:0005840">
    <property type="term" value="C:ribosome"/>
    <property type="evidence" value="ECO:0007669"/>
    <property type="project" value="UniProtKB-KW"/>
</dbReference>
<accession>A0A6A4PW67</accession>
<feature type="compositionally biased region" description="Basic and acidic residues" evidence="1">
    <location>
        <begin position="22"/>
        <end position="31"/>
    </location>
</feature>
<dbReference type="EMBL" id="WOCE01000010">
    <property type="protein sequence ID" value="KAE9605524.1"/>
    <property type="molecule type" value="Genomic_DNA"/>
</dbReference>